<comment type="caution">
    <text evidence="1">The sequence shown here is derived from an EMBL/GenBank/DDBJ whole genome shotgun (WGS) entry which is preliminary data.</text>
</comment>
<dbReference type="AlphaFoldDB" id="A0A642HWH7"/>
<dbReference type="RefSeq" id="WP_130070822.1">
    <property type="nucleotide sequence ID" value="NZ_RCXN01000001.1"/>
</dbReference>
<accession>A0A642HWH7</accession>
<reference evidence="1 2" key="1">
    <citation type="journal article" date="2019" name="Nat. Med.">
        <title>A library of human gut bacterial isolates paired with longitudinal multiomics data enables mechanistic microbiome research.</title>
        <authorList>
            <person name="Poyet M."/>
            <person name="Groussin M."/>
            <person name="Gibbons S.M."/>
            <person name="Avila-Pacheco J."/>
            <person name="Jiang X."/>
            <person name="Kearney S.M."/>
            <person name="Perrotta A.R."/>
            <person name="Berdy B."/>
            <person name="Zhao S."/>
            <person name="Lieberman T.D."/>
            <person name="Swanson P.K."/>
            <person name="Smith M."/>
            <person name="Roesemann S."/>
            <person name="Alexander J.E."/>
            <person name="Rich S.A."/>
            <person name="Livny J."/>
            <person name="Vlamakis H."/>
            <person name="Clish C."/>
            <person name="Bullock K."/>
            <person name="Deik A."/>
            <person name="Scott J."/>
            <person name="Pierce K.A."/>
            <person name="Xavier R.J."/>
            <person name="Alm E.J."/>
        </authorList>
    </citation>
    <scope>NUCLEOTIDE SEQUENCE [LARGE SCALE GENOMIC DNA]</scope>
    <source>
        <strain evidence="1 2">BIOML-A46</strain>
    </source>
</reference>
<proteinExistence type="predicted"/>
<evidence type="ECO:0000313" key="1">
    <source>
        <dbReference type="EMBL" id="KAA5002082.1"/>
    </source>
</evidence>
<protein>
    <submittedName>
        <fullName evidence="1">Uncharacterized protein</fullName>
    </submittedName>
</protein>
<name>A0A642HWH7_BACFG</name>
<gene>
    <name evidence="1" type="ORF">F2Z89_01920</name>
</gene>
<dbReference type="Proteomes" id="UP000460666">
    <property type="component" value="Unassembled WGS sequence"/>
</dbReference>
<sequence length="198" mass="23570">MRTETRTYDVYKVDELSFTAKENAYNQWLAGYEYPWQSENMATLKAFEGIFNIRVCDWRYDGCTCYYRFTSNYSAEEEELCGVRLLKFIVNNYWHSLFKPKTYWHGKDFNKQRRSRISVTEDCVLTGYCADMDILKPIYDFLKAPDKHTNLHDLMDECIGSFFRFCSRDVEDCTDEEAFERDCEANGYEFLSDGTLFN</sequence>
<dbReference type="EMBL" id="VWCJ01000001">
    <property type="protein sequence ID" value="KAA5002082.1"/>
    <property type="molecule type" value="Genomic_DNA"/>
</dbReference>
<organism evidence="1 2">
    <name type="scientific">Bacteroides fragilis</name>
    <dbReference type="NCBI Taxonomy" id="817"/>
    <lineage>
        <taxon>Bacteria</taxon>
        <taxon>Pseudomonadati</taxon>
        <taxon>Bacteroidota</taxon>
        <taxon>Bacteroidia</taxon>
        <taxon>Bacteroidales</taxon>
        <taxon>Bacteroidaceae</taxon>
        <taxon>Bacteroides</taxon>
    </lineage>
</organism>
<evidence type="ECO:0000313" key="2">
    <source>
        <dbReference type="Proteomes" id="UP000460666"/>
    </source>
</evidence>